<dbReference type="EMBL" id="AZEB01000039">
    <property type="protein sequence ID" value="KRL20071.1"/>
    <property type="molecule type" value="Genomic_DNA"/>
</dbReference>
<keyword evidence="1" id="KW-0472">Membrane</keyword>
<feature type="transmembrane region" description="Helical" evidence="1">
    <location>
        <begin position="224"/>
        <end position="247"/>
    </location>
</feature>
<evidence type="ECO:0000256" key="1">
    <source>
        <dbReference type="SAM" id="Phobius"/>
    </source>
</evidence>
<feature type="transmembrane region" description="Helical" evidence="1">
    <location>
        <begin position="168"/>
        <end position="188"/>
    </location>
</feature>
<proteinExistence type="predicted"/>
<dbReference type="Proteomes" id="UP000051439">
    <property type="component" value="Unassembled WGS sequence"/>
</dbReference>
<dbReference type="RefSeq" id="WP_008857279.1">
    <property type="nucleotide sequence ID" value="NZ_AZEB01000039.1"/>
</dbReference>
<feature type="transmembrane region" description="Helical" evidence="1">
    <location>
        <begin position="194"/>
        <end position="212"/>
    </location>
</feature>
<gene>
    <name evidence="2" type="ORF">FC98_GL001902</name>
</gene>
<comment type="caution">
    <text evidence="2">The sequence shown here is derived from an EMBL/GenBank/DDBJ whole genome shotgun (WGS) entry which is preliminary data.</text>
</comment>
<evidence type="ECO:0000313" key="2">
    <source>
        <dbReference type="EMBL" id="KRL20071.1"/>
    </source>
</evidence>
<name>A0A0R1NHU3_9LACO</name>
<reference evidence="2 3" key="1">
    <citation type="journal article" date="2015" name="Genome Announc.">
        <title>Expanding the biotechnology potential of lactobacilli through comparative genomics of 213 strains and associated genera.</title>
        <authorList>
            <person name="Sun Z."/>
            <person name="Harris H.M."/>
            <person name="McCann A."/>
            <person name="Guo C."/>
            <person name="Argimon S."/>
            <person name="Zhang W."/>
            <person name="Yang X."/>
            <person name="Jeffery I.B."/>
            <person name="Cooney J.C."/>
            <person name="Kagawa T.F."/>
            <person name="Liu W."/>
            <person name="Song Y."/>
            <person name="Salvetti E."/>
            <person name="Wrobel A."/>
            <person name="Rasinkangas P."/>
            <person name="Parkhill J."/>
            <person name="Rea M.C."/>
            <person name="O'Sullivan O."/>
            <person name="Ritari J."/>
            <person name="Douillard F.P."/>
            <person name="Paul Ross R."/>
            <person name="Yang R."/>
            <person name="Briner A.E."/>
            <person name="Felis G.E."/>
            <person name="de Vos W.M."/>
            <person name="Barrangou R."/>
            <person name="Klaenhammer T.R."/>
            <person name="Caufield P.W."/>
            <person name="Cui Y."/>
            <person name="Zhang H."/>
            <person name="O'Toole P.W."/>
        </authorList>
    </citation>
    <scope>NUCLEOTIDE SEQUENCE [LARGE SCALE GENOMIC DNA]</scope>
    <source>
        <strain evidence="2 3">DSM 19906</strain>
    </source>
</reference>
<keyword evidence="1" id="KW-1133">Transmembrane helix</keyword>
<dbReference type="PATRIC" id="fig|1423766.4.peg.1969"/>
<organism evidence="2 3">
    <name type="scientific">Lentilactobacillus kisonensis DSM 19906 = JCM 15041</name>
    <dbReference type="NCBI Taxonomy" id="1423766"/>
    <lineage>
        <taxon>Bacteria</taxon>
        <taxon>Bacillati</taxon>
        <taxon>Bacillota</taxon>
        <taxon>Bacilli</taxon>
        <taxon>Lactobacillales</taxon>
        <taxon>Lactobacillaceae</taxon>
        <taxon>Lentilactobacillus</taxon>
    </lineage>
</organism>
<accession>A0A0R1NHU3</accession>
<sequence length="264" mass="30538">MQEKEAYDILYNLSPAQFSHVRSVAKIWYVTSAPAWKPTWYEKHHVNEDYLEAVDFLVAKHGRYGMGDVLLHFENYRFPQKDLRAGTQKYFDKEFKHSKLDSLEDLMDYIERYCLDKRASRQSNQAMNKRTQPTKSIRQTTYYRRKANIHSKMNGNPRTPNEPSQPLFTYKGVFWLLLIIFLIIGMIYDNGPVQANAQIISLVGVCGMSIFFNRDIIGWRMYVLLLVSVECLAVHPLLAIASVFVIVPALSGRLVGAIQNLITH</sequence>
<evidence type="ECO:0000313" key="3">
    <source>
        <dbReference type="Proteomes" id="UP000051439"/>
    </source>
</evidence>
<keyword evidence="1" id="KW-0812">Transmembrane</keyword>
<dbReference type="AlphaFoldDB" id="A0A0R1NHU3"/>
<protein>
    <submittedName>
        <fullName evidence="2">Uncharacterized protein</fullName>
    </submittedName>
</protein>
<keyword evidence="3" id="KW-1185">Reference proteome</keyword>